<sequence length="188" mass="21826">MSLKLLNNSFHLEFLNDFQTFHRHQKQKKTDENDKMAETEEITVDQIPKFLHPNGVSLPQKRDGEMPPVFQCPILTDFLMLKSSECNPEKFLQDVDVFTTLSSIRSLICQWMSRNTSIFQESFGSEDLWNLMSIEKQLKIIDCFENRLPEFLIDVAYGIESEDAVNMIHSVASSCIHMSQKPNLESLY</sequence>
<dbReference type="RefSeq" id="XP_053587340.1">
    <property type="nucleotide sequence ID" value="XM_053727763.1"/>
</dbReference>
<accession>A0A6A5H2R6</accession>
<evidence type="ECO:0000313" key="2">
    <source>
        <dbReference type="Proteomes" id="UP000483820"/>
    </source>
</evidence>
<dbReference type="EMBL" id="WUAV01000003">
    <property type="protein sequence ID" value="KAF1761988.1"/>
    <property type="molecule type" value="Genomic_DNA"/>
</dbReference>
<dbReference type="Proteomes" id="UP000483820">
    <property type="component" value="Chromosome III"/>
</dbReference>
<evidence type="ECO:0000313" key="1">
    <source>
        <dbReference type="EMBL" id="KAF1761988.1"/>
    </source>
</evidence>
<dbReference type="AlphaFoldDB" id="A0A6A5H2R6"/>
<proteinExistence type="predicted"/>
<protein>
    <submittedName>
        <fullName evidence="1">Uncharacterized protein</fullName>
    </submittedName>
</protein>
<gene>
    <name evidence="1" type="ORF">GCK72_010248</name>
</gene>
<comment type="caution">
    <text evidence="1">The sequence shown here is derived from an EMBL/GenBank/DDBJ whole genome shotgun (WGS) entry which is preliminary data.</text>
</comment>
<organism evidence="1 2">
    <name type="scientific">Caenorhabditis remanei</name>
    <name type="common">Caenorhabditis vulgaris</name>
    <dbReference type="NCBI Taxonomy" id="31234"/>
    <lineage>
        <taxon>Eukaryota</taxon>
        <taxon>Metazoa</taxon>
        <taxon>Ecdysozoa</taxon>
        <taxon>Nematoda</taxon>
        <taxon>Chromadorea</taxon>
        <taxon>Rhabditida</taxon>
        <taxon>Rhabditina</taxon>
        <taxon>Rhabditomorpha</taxon>
        <taxon>Rhabditoidea</taxon>
        <taxon>Rhabditidae</taxon>
        <taxon>Peloderinae</taxon>
        <taxon>Caenorhabditis</taxon>
    </lineage>
</organism>
<name>A0A6A5H2R6_CAERE</name>
<dbReference type="KEGG" id="crq:GCK72_010248"/>
<dbReference type="GeneID" id="9802751"/>
<dbReference type="CTD" id="9802751"/>
<reference evidence="1 2" key="1">
    <citation type="submission" date="2019-12" db="EMBL/GenBank/DDBJ databases">
        <title>Chromosome-level assembly of the Caenorhabditis remanei genome.</title>
        <authorList>
            <person name="Teterina A.A."/>
            <person name="Willis J.H."/>
            <person name="Phillips P.C."/>
        </authorList>
    </citation>
    <scope>NUCLEOTIDE SEQUENCE [LARGE SCALE GENOMIC DNA]</scope>
    <source>
        <strain evidence="1 2">PX506</strain>
        <tissue evidence="1">Whole organism</tissue>
    </source>
</reference>